<feature type="compositionally biased region" description="Polar residues" evidence="1">
    <location>
        <begin position="247"/>
        <end position="260"/>
    </location>
</feature>
<dbReference type="EMBL" id="JABELV010000034">
    <property type="protein sequence ID" value="KAG7562331.1"/>
    <property type="molecule type" value="Genomic_DNA"/>
</dbReference>
<reference evidence="2" key="1">
    <citation type="submission" date="2020-04" db="EMBL/GenBank/DDBJ databases">
        <title>Analysis of mating type loci in Filobasidium floriforme.</title>
        <authorList>
            <person name="Nowrousian M."/>
        </authorList>
    </citation>
    <scope>NUCLEOTIDE SEQUENCE</scope>
    <source>
        <strain evidence="2">CBS 6242</strain>
    </source>
</reference>
<dbReference type="OrthoDB" id="2595509at2759"/>
<organism evidence="2 3">
    <name type="scientific">Filobasidium floriforme</name>
    <dbReference type="NCBI Taxonomy" id="5210"/>
    <lineage>
        <taxon>Eukaryota</taxon>
        <taxon>Fungi</taxon>
        <taxon>Dikarya</taxon>
        <taxon>Basidiomycota</taxon>
        <taxon>Agaricomycotina</taxon>
        <taxon>Tremellomycetes</taxon>
        <taxon>Filobasidiales</taxon>
        <taxon>Filobasidiaceae</taxon>
        <taxon>Filobasidium</taxon>
    </lineage>
</organism>
<name>A0A8K0JT75_9TREE</name>
<dbReference type="AlphaFoldDB" id="A0A8K0JT75"/>
<accession>A0A8K0JT75</accession>
<sequence length="371" mass="39389">MIRSSVLLLEDQTSVKLGLTYTLNSSMSKRVTARPFGAHNEAIRKQLVSPVWVWKKEWVTPSGVSPESSYKVMKWVKTQERATFDTSISGASVEVEAEETEDIVMEVDEDEGDAEVEVVEGDAEAEADGEVKEEAEPTSASAGDAGAEDRGTPLPAGAGIEDPTTATSTLKATVPESTLTVSEDPATVQEPNSNDGLVEMDTAGAVGVESVQGHVHMADNDQSQRKETELGPDQMQVEPEADREGDLQTSVLAPTQNQDSSESRVPAVTDASETAPPPEPTIRPMPSNAVEATFTTPQTTQFGGTSDLAQPGDVTFTAAMETEVREDERAEMEGVREPGVPLGEGDTVGVNGVMEVGDEDIVRANQAEVGQ</sequence>
<feature type="compositionally biased region" description="Basic and acidic residues" evidence="1">
    <location>
        <begin position="325"/>
        <end position="336"/>
    </location>
</feature>
<feature type="compositionally biased region" description="Polar residues" evidence="1">
    <location>
        <begin position="164"/>
        <end position="181"/>
    </location>
</feature>
<evidence type="ECO:0000256" key="1">
    <source>
        <dbReference type="SAM" id="MobiDB-lite"/>
    </source>
</evidence>
<evidence type="ECO:0000313" key="2">
    <source>
        <dbReference type="EMBL" id="KAG7562331.1"/>
    </source>
</evidence>
<dbReference type="Proteomes" id="UP000812966">
    <property type="component" value="Unassembled WGS sequence"/>
</dbReference>
<keyword evidence="3" id="KW-1185">Reference proteome</keyword>
<feature type="compositionally biased region" description="Basic and acidic residues" evidence="1">
    <location>
        <begin position="216"/>
        <end position="229"/>
    </location>
</feature>
<proteinExistence type="predicted"/>
<protein>
    <submittedName>
        <fullName evidence="2">Uncharacterized protein</fullName>
    </submittedName>
</protein>
<evidence type="ECO:0000313" key="3">
    <source>
        <dbReference type="Proteomes" id="UP000812966"/>
    </source>
</evidence>
<feature type="region of interest" description="Disordered" evidence="1">
    <location>
        <begin position="325"/>
        <end position="348"/>
    </location>
</feature>
<comment type="caution">
    <text evidence="2">The sequence shown here is derived from an EMBL/GenBank/DDBJ whole genome shotgun (WGS) entry which is preliminary data.</text>
</comment>
<feature type="region of interest" description="Disordered" evidence="1">
    <location>
        <begin position="120"/>
        <end position="287"/>
    </location>
</feature>
<gene>
    <name evidence="2" type="ORF">FFLO_02223</name>
</gene>